<evidence type="ECO:0000313" key="1">
    <source>
        <dbReference type="EMBL" id="SET01892.1"/>
    </source>
</evidence>
<dbReference type="AlphaFoldDB" id="A0A1I0B4U8"/>
<dbReference type="RefSeq" id="WP_093318508.1">
    <property type="nucleotide sequence ID" value="NZ_FOHV01000007.1"/>
</dbReference>
<dbReference type="EMBL" id="FOHV01000007">
    <property type="protein sequence ID" value="SET01892.1"/>
    <property type="molecule type" value="Genomic_DNA"/>
</dbReference>
<reference evidence="2" key="1">
    <citation type="submission" date="2016-10" db="EMBL/GenBank/DDBJ databases">
        <authorList>
            <person name="Varghese N."/>
            <person name="Submissions S."/>
        </authorList>
    </citation>
    <scope>NUCLEOTIDE SEQUENCE [LARGE SCALE GENOMIC DNA]</scope>
    <source>
        <strain evidence="2">DSM 18579</strain>
    </source>
</reference>
<dbReference type="Proteomes" id="UP000242642">
    <property type="component" value="Unassembled WGS sequence"/>
</dbReference>
<name>A0A1I0B4U8_9GAMM</name>
<proteinExistence type="predicted"/>
<sequence>MKTDTPALSAAEQMAAAELISEMIAKGYSSGEAIKIVADKIRREHKGEYIHVKFEDDEK</sequence>
<dbReference type="Pfam" id="PF03701">
    <property type="entry name" value="UPF0181"/>
    <property type="match status" value="1"/>
</dbReference>
<protein>
    <submittedName>
        <fullName evidence="1">Uncharacterized protein</fullName>
    </submittedName>
</protein>
<dbReference type="InterPro" id="IPR005371">
    <property type="entry name" value="UPF0181"/>
</dbReference>
<keyword evidence="2" id="KW-1185">Reference proteome</keyword>
<gene>
    <name evidence="1" type="ORF">SAMN02583745_01147</name>
</gene>
<dbReference type="OrthoDB" id="6522084at2"/>
<evidence type="ECO:0000313" key="2">
    <source>
        <dbReference type="Proteomes" id="UP000242642"/>
    </source>
</evidence>
<organism evidence="1 2">
    <name type="scientific">Thorsellia anophelis DSM 18579</name>
    <dbReference type="NCBI Taxonomy" id="1123402"/>
    <lineage>
        <taxon>Bacteria</taxon>
        <taxon>Pseudomonadati</taxon>
        <taxon>Pseudomonadota</taxon>
        <taxon>Gammaproteobacteria</taxon>
        <taxon>Enterobacterales</taxon>
        <taxon>Thorselliaceae</taxon>
        <taxon>Thorsellia</taxon>
    </lineage>
</organism>
<accession>A0A1I0B4U8</accession>